<dbReference type="Proteomes" id="UP001143747">
    <property type="component" value="Unassembled WGS sequence"/>
</dbReference>
<dbReference type="SUPFAM" id="SSF100950">
    <property type="entry name" value="NagB/RpiA/CoA transferase-like"/>
    <property type="match status" value="1"/>
</dbReference>
<comment type="function">
    <text evidence="2">Catalyzes the interconversion of methylthioribose-1-phosphate (MTR-1-P) into methylthioribulose-1-phosphate (MTRu-1-P).</text>
</comment>
<dbReference type="Gene3D" id="1.20.120.420">
    <property type="entry name" value="translation initiation factor eif-2b, domain 1"/>
    <property type="match status" value="1"/>
</dbReference>
<feature type="site" description="Transition state stabilizer" evidence="2">
    <location>
        <position position="156"/>
    </location>
</feature>
<dbReference type="AlphaFoldDB" id="A0A9Q4KRY3"/>
<reference evidence="3" key="1">
    <citation type="submission" date="2022-01" db="EMBL/GenBank/DDBJ databases">
        <title>Draft genome of Methanogenium marinum DSM 15558.</title>
        <authorList>
            <person name="Chen S.-C."/>
            <person name="You Y.-T."/>
        </authorList>
    </citation>
    <scope>NUCLEOTIDE SEQUENCE</scope>
    <source>
        <strain evidence="3">DSM 15558</strain>
    </source>
</reference>
<dbReference type="NCBIfam" id="NF004326">
    <property type="entry name" value="PRK05720.1"/>
    <property type="match status" value="1"/>
</dbReference>
<proteinExistence type="inferred from homology"/>
<dbReference type="RefSeq" id="WP_274924255.1">
    <property type="nucleotide sequence ID" value="NZ_JAKELO010000002.1"/>
</dbReference>
<dbReference type="EMBL" id="JAKELO010000002">
    <property type="protein sequence ID" value="MDE4907607.1"/>
    <property type="molecule type" value="Genomic_DNA"/>
</dbReference>
<dbReference type="InterPro" id="IPR000649">
    <property type="entry name" value="IF-2B-related"/>
</dbReference>
<keyword evidence="2" id="KW-0486">Methionine biosynthesis</keyword>
<comment type="catalytic activity">
    <reaction evidence="2">
        <text>5-(methylsulfanyl)-alpha-D-ribose 1-phosphate = 5-(methylsulfanyl)-D-ribulose 1-phosphate</text>
        <dbReference type="Rhea" id="RHEA:19989"/>
        <dbReference type="ChEBI" id="CHEBI:58533"/>
        <dbReference type="ChEBI" id="CHEBI:58548"/>
        <dbReference type="EC" id="5.3.1.23"/>
    </reaction>
</comment>
<dbReference type="InterPro" id="IPR027363">
    <property type="entry name" value="M1Pi_N"/>
</dbReference>
<feature type="binding site" evidence="2">
    <location>
        <begin position="245"/>
        <end position="246"/>
    </location>
    <ligand>
        <name>substrate</name>
    </ligand>
</feature>
<keyword evidence="1 2" id="KW-0413">Isomerase</keyword>
<dbReference type="HAMAP" id="MF_01678">
    <property type="entry name" value="Salvage_MtnA"/>
    <property type="match status" value="1"/>
</dbReference>
<dbReference type="FunFam" id="3.40.50.10470:FF:000006">
    <property type="entry name" value="Methylthioribose-1-phosphate isomerase"/>
    <property type="match status" value="1"/>
</dbReference>
<feature type="binding site" evidence="2">
    <location>
        <position position="90"/>
    </location>
    <ligand>
        <name>substrate</name>
    </ligand>
</feature>
<feature type="binding site" evidence="2">
    <location>
        <position position="195"/>
    </location>
    <ligand>
        <name>substrate</name>
    </ligand>
</feature>
<dbReference type="Pfam" id="PF01008">
    <property type="entry name" value="IF-2B"/>
    <property type="match status" value="1"/>
</dbReference>
<organism evidence="3 4">
    <name type="scientific">Methanogenium marinum</name>
    <dbReference type="NCBI Taxonomy" id="348610"/>
    <lineage>
        <taxon>Archaea</taxon>
        <taxon>Methanobacteriati</taxon>
        <taxon>Methanobacteriota</taxon>
        <taxon>Stenosarchaea group</taxon>
        <taxon>Methanomicrobia</taxon>
        <taxon>Methanomicrobiales</taxon>
        <taxon>Methanomicrobiaceae</taxon>
        <taxon>Methanogenium</taxon>
    </lineage>
</organism>
<accession>A0A9Q4KRY3</accession>
<evidence type="ECO:0000313" key="3">
    <source>
        <dbReference type="EMBL" id="MDE4907607.1"/>
    </source>
</evidence>
<comment type="similarity">
    <text evidence="2">Belongs to the EIF-2B alpha/beta/delta subunits family. MtnA subfamily.</text>
</comment>
<comment type="caution">
    <text evidence="3">The sequence shown here is derived from an EMBL/GenBank/DDBJ whole genome shotgun (WGS) entry which is preliminary data.</text>
</comment>
<evidence type="ECO:0000256" key="1">
    <source>
        <dbReference type="ARBA" id="ARBA00023235"/>
    </source>
</evidence>
<feature type="binding site" evidence="2">
    <location>
        <begin position="46"/>
        <end position="48"/>
    </location>
    <ligand>
        <name>substrate</name>
    </ligand>
</feature>
<feature type="active site" description="Proton donor" evidence="2">
    <location>
        <position position="236"/>
    </location>
</feature>
<keyword evidence="2" id="KW-0028">Amino-acid biosynthesis</keyword>
<sequence>MRTITWNTEGRCLTYINQTRLPAELVTVETQSVSRLADGIRRLEVRGAPALGVAGGYGAALSCFSHKNEGTFQGFCHAVKSDAAFLRATRPTAVNLGWGIDRVLQNAMAEDTPAAAYEAALQEAQVIEAEDIALCHRIGAYGASLLPDTCTVLTHCNAGALACVEWGTALGVIRSAVEAGKNISVLSCETRPLNQGSRLTAYELHADGIPVKTIPDSAAAHLMRKGMIDAVVVGADRITPDAVFNKIGTYMHAVCAHHHSIPFYVAAPYSTLDNSRNEADVIIEERVRDELAVCGTRKLMPDGVETINPAFDATPLALITAIITDKGIIRQPYTELAGQDGRNRP</sequence>
<dbReference type="FunFam" id="1.20.120.420:FF:000003">
    <property type="entry name" value="Methylthioribose-1-phosphate isomerase"/>
    <property type="match status" value="1"/>
</dbReference>
<protein>
    <recommendedName>
        <fullName evidence="2">Putative methylthioribose-1-phosphate isomerase</fullName>
        <shortName evidence="2">M1Pi</shortName>
        <shortName evidence="2">MTR-1-P isomerase</shortName>
        <ecNumber evidence="2">5.3.1.23</ecNumber>
    </recommendedName>
    <alternativeName>
        <fullName evidence="2">MTNA-like protein</fullName>
        <shortName evidence="2">aMTNA</shortName>
    </alternativeName>
    <alternativeName>
        <fullName evidence="2">S-methyl-5-thioribose-1-phosphate isomerase</fullName>
    </alternativeName>
</protein>
<dbReference type="GO" id="GO:0019509">
    <property type="term" value="P:L-methionine salvage from methylthioadenosine"/>
    <property type="evidence" value="ECO:0007669"/>
    <property type="project" value="UniProtKB-UniRule"/>
</dbReference>
<gene>
    <name evidence="3" type="primary">mtnA</name>
    <name evidence="3" type="ORF">L0665_03140</name>
</gene>
<keyword evidence="4" id="KW-1185">Reference proteome</keyword>
<dbReference type="InterPro" id="IPR042529">
    <property type="entry name" value="IF_2B-like_C"/>
</dbReference>
<dbReference type="PANTHER" id="PTHR43475">
    <property type="entry name" value="METHYLTHIORIBOSE-1-PHOSPHATE ISOMERASE"/>
    <property type="match status" value="1"/>
</dbReference>
<dbReference type="NCBIfam" id="TIGR00512">
    <property type="entry name" value="salvage_mtnA"/>
    <property type="match status" value="1"/>
</dbReference>
<evidence type="ECO:0000313" key="4">
    <source>
        <dbReference type="Proteomes" id="UP001143747"/>
    </source>
</evidence>
<dbReference type="EC" id="5.3.1.23" evidence="2"/>
<dbReference type="NCBIfam" id="TIGR00524">
    <property type="entry name" value="eIF-2B_rel"/>
    <property type="match status" value="1"/>
</dbReference>
<dbReference type="GO" id="GO:0046523">
    <property type="term" value="F:S-methyl-5-thioribose-1-phosphate isomerase activity"/>
    <property type="evidence" value="ECO:0007669"/>
    <property type="project" value="UniProtKB-UniRule"/>
</dbReference>
<dbReference type="InterPro" id="IPR037171">
    <property type="entry name" value="NagB/RpiA_transferase-like"/>
</dbReference>
<dbReference type="InterPro" id="IPR005251">
    <property type="entry name" value="IF-M1Pi"/>
</dbReference>
<evidence type="ECO:0000256" key="2">
    <source>
        <dbReference type="HAMAP-Rule" id="MF_01678"/>
    </source>
</evidence>
<dbReference type="InterPro" id="IPR011559">
    <property type="entry name" value="Initiation_fac_2B_a/b/d"/>
</dbReference>
<dbReference type="Gene3D" id="3.40.50.10470">
    <property type="entry name" value="Translation initiation factor eif-2b, domain 2"/>
    <property type="match status" value="1"/>
</dbReference>
<dbReference type="PANTHER" id="PTHR43475:SF1">
    <property type="entry name" value="METHYLTHIORIBOSE-1-PHOSPHATE ISOMERASE"/>
    <property type="match status" value="1"/>
</dbReference>
<name>A0A9Q4KRY3_9EURY</name>